<feature type="region of interest" description="Disordered" evidence="1">
    <location>
        <begin position="1"/>
        <end position="51"/>
    </location>
</feature>
<protein>
    <submittedName>
        <fullName evidence="2">Uncharacterized protein</fullName>
    </submittedName>
</protein>
<organism evidence="2 3">
    <name type="scientific">Colletotrichum tanaceti</name>
    <dbReference type="NCBI Taxonomy" id="1306861"/>
    <lineage>
        <taxon>Eukaryota</taxon>
        <taxon>Fungi</taxon>
        <taxon>Dikarya</taxon>
        <taxon>Ascomycota</taxon>
        <taxon>Pezizomycotina</taxon>
        <taxon>Sordariomycetes</taxon>
        <taxon>Hypocreomycetidae</taxon>
        <taxon>Glomerellales</taxon>
        <taxon>Glomerellaceae</taxon>
        <taxon>Colletotrichum</taxon>
        <taxon>Colletotrichum destructivum species complex</taxon>
    </lineage>
</organism>
<gene>
    <name evidence="2" type="ORF">CTA1_6646</name>
</gene>
<evidence type="ECO:0000313" key="3">
    <source>
        <dbReference type="Proteomes" id="UP000310108"/>
    </source>
</evidence>
<name>A0A4U6XNB6_9PEZI</name>
<reference evidence="2 3" key="1">
    <citation type="journal article" date="2019" name="PLoS ONE">
        <title>Comparative genome analysis indicates high evolutionary potential of pathogenicity genes in Colletotrichum tanaceti.</title>
        <authorList>
            <person name="Lelwala R.V."/>
            <person name="Korhonen P.K."/>
            <person name="Young N.D."/>
            <person name="Scott J.B."/>
            <person name="Ades P.A."/>
            <person name="Gasser R.B."/>
            <person name="Taylor P.W.J."/>
        </authorList>
    </citation>
    <scope>NUCLEOTIDE SEQUENCE [LARGE SCALE GENOMIC DNA]</scope>
    <source>
        <strain evidence="2">BRIP57314</strain>
    </source>
</reference>
<keyword evidence="3" id="KW-1185">Reference proteome</keyword>
<dbReference type="AlphaFoldDB" id="A0A4U6XNB6"/>
<feature type="compositionally biased region" description="Polar residues" evidence="1">
    <location>
        <begin position="1"/>
        <end position="40"/>
    </location>
</feature>
<sequence>MSIPSRSNSNSTITKRNTNFVRTASLVSPNSPDSMPTSGLTDLYDQIPPTPDHLVATLAPNPHSDPSREPLRAYLPAAAVVLSPPRAPTPGRFRDAVRRTSHHSVATAPCTDLLQRGSVEELGFVHYAELTRGRRGVGELEQDAQARGLRVGRTSEAHAAAEVTEAADDGGLSNGEN</sequence>
<dbReference type="Proteomes" id="UP000310108">
    <property type="component" value="Unassembled WGS sequence"/>
</dbReference>
<evidence type="ECO:0000313" key="2">
    <source>
        <dbReference type="EMBL" id="TKW57202.1"/>
    </source>
</evidence>
<comment type="caution">
    <text evidence="2">The sequence shown here is derived from an EMBL/GenBank/DDBJ whole genome shotgun (WGS) entry which is preliminary data.</text>
</comment>
<dbReference type="EMBL" id="PJEX01000048">
    <property type="protein sequence ID" value="TKW57202.1"/>
    <property type="molecule type" value="Genomic_DNA"/>
</dbReference>
<accession>A0A4U6XNB6</accession>
<proteinExistence type="predicted"/>
<evidence type="ECO:0000256" key="1">
    <source>
        <dbReference type="SAM" id="MobiDB-lite"/>
    </source>
</evidence>